<feature type="domain" description="G-patch" evidence="2">
    <location>
        <begin position="26"/>
        <end position="72"/>
    </location>
</feature>
<feature type="region of interest" description="Disordered" evidence="1">
    <location>
        <begin position="223"/>
        <end position="327"/>
    </location>
</feature>
<sequence length="327" mass="37585">MSILAEPRRKQRISIDPQNIAWKNDNEKFGQKLMEKMGWSEGKGLGLKEQGMSDNLKLKANHTAKGLGCEQGYDTTWIAHHDDFASLLANLKKKKPESEEKEGSDGVKKEKKEKKVKSLEETSKSSKARIHYHKFTRGKDLSRFSANDLSSVIGIGISRKRKHSPEPEPEISEGEEPMKKARKEKSEEKRCVEANTGFAHQTSVSTVSVNDYFKEKMRLMKERAEAAKKAAEAAPAKESEAVQEAGPEPEQEEREETEKERKIRKQKRKEEKKRLKEEACLKAEAENEVQEEEKVVEETEEERRIRKQKKKEAKRLRKLADDQENKA</sequence>
<dbReference type="Pfam" id="PF01585">
    <property type="entry name" value="G-patch"/>
    <property type="match status" value="1"/>
</dbReference>
<feature type="compositionally biased region" description="Basic and acidic residues" evidence="1">
    <location>
        <begin position="176"/>
        <end position="192"/>
    </location>
</feature>
<evidence type="ECO:0000259" key="2">
    <source>
        <dbReference type="PROSITE" id="PS50174"/>
    </source>
</evidence>
<dbReference type="EMBL" id="AZBU02000002">
    <property type="protein sequence ID" value="TKR93369.1"/>
    <property type="molecule type" value="Genomic_DNA"/>
</dbReference>
<comment type="caution">
    <text evidence="3">The sequence shown here is derived from an EMBL/GenBank/DDBJ whole genome shotgun (WGS) entry which is preliminary data.</text>
</comment>
<evidence type="ECO:0000256" key="1">
    <source>
        <dbReference type="SAM" id="MobiDB-lite"/>
    </source>
</evidence>
<feature type="compositionally biased region" description="Basic and acidic residues" evidence="1">
    <location>
        <begin position="318"/>
        <end position="327"/>
    </location>
</feature>
<feature type="compositionally biased region" description="Basic residues" evidence="1">
    <location>
        <begin position="305"/>
        <end position="317"/>
    </location>
</feature>
<dbReference type="Proteomes" id="UP000298663">
    <property type="component" value="Unassembled WGS sequence"/>
</dbReference>
<feature type="region of interest" description="Disordered" evidence="1">
    <location>
        <begin position="93"/>
        <end position="132"/>
    </location>
</feature>
<name>A0A4U5PAL5_STECR</name>
<feature type="compositionally biased region" description="Basic and acidic residues" evidence="1">
    <location>
        <begin position="96"/>
        <end position="110"/>
    </location>
</feature>
<dbReference type="InterPro" id="IPR000467">
    <property type="entry name" value="G_patch_dom"/>
</dbReference>
<dbReference type="PANTHER" id="PTHR23149:SF27">
    <property type="entry name" value="PIN2_TERF1-INTERACTING TELOMERASE INHIBITOR 1"/>
    <property type="match status" value="1"/>
</dbReference>
<reference evidence="3 4" key="1">
    <citation type="journal article" date="2015" name="Genome Biol.">
        <title>Comparative genomics of Steinernema reveals deeply conserved gene regulatory networks.</title>
        <authorList>
            <person name="Dillman A.R."/>
            <person name="Macchietto M."/>
            <person name="Porter C.F."/>
            <person name="Rogers A."/>
            <person name="Williams B."/>
            <person name="Antoshechkin I."/>
            <person name="Lee M.M."/>
            <person name="Goodwin Z."/>
            <person name="Lu X."/>
            <person name="Lewis E.E."/>
            <person name="Goodrich-Blair H."/>
            <person name="Stock S.P."/>
            <person name="Adams B.J."/>
            <person name="Sternberg P.W."/>
            <person name="Mortazavi A."/>
        </authorList>
    </citation>
    <scope>NUCLEOTIDE SEQUENCE [LARGE SCALE GENOMIC DNA]</scope>
    <source>
        <strain evidence="3 4">ALL</strain>
    </source>
</reference>
<dbReference type="AlphaFoldDB" id="A0A4U5PAL5"/>
<feature type="compositionally biased region" description="Basic and acidic residues" evidence="1">
    <location>
        <begin position="223"/>
        <end position="240"/>
    </location>
</feature>
<dbReference type="InterPro" id="IPR050656">
    <property type="entry name" value="PINX1"/>
</dbReference>
<dbReference type="PROSITE" id="PS50174">
    <property type="entry name" value="G_PATCH"/>
    <property type="match status" value="1"/>
</dbReference>
<feature type="compositionally biased region" description="Basic and acidic residues" evidence="1">
    <location>
        <begin position="268"/>
        <end position="285"/>
    </location>
</feature>
<dbReference type="STRING" id="34508.A0A4U5PAL5"/>
<protein>
    <recommendedName>
        <fullName evidence="2">G-patch domain-containing protein</fullName>
    </recommendedName>
</protein>
<evidence type="ECO:0000313" key="4">
    <source>
        <dbReference type="Proteomes" id="UP000298663"/>
    </source>
</evidence>
<dbReference type="PANTHER" id="PTHR23149">
    <property type="entry name" value="G PATCH DOMAIN CONTAINING PROTEIN"/>
    <property type="match status" value="1"/>
</dbReference>
<organism evidence="3 4">
    <name type="scientific">Steinernema carpocapsae</name>
    <name type="common">Entomopathogenic nematode</name>
    <dbReference type="NCBI Taxonomy" id="34508"/>
    <lineage>
        <taxon>Eukaryota</taxon>
        <taxon>Metazoa</taxon>
        <taxon>Ecdysozoa</taxon>
        <taxon>Nematoda</taxon>
        <taxon>Chromadorea</taxon>
        <taxon>Rhabditida</taxon>
        <taxon>Tylenchina</taxon>
        <taxon>Panagrolaimomorpha</taxon>
        <taxon>Strongyloidoidea</taxon>
        <taxon>Steinernematidae</taxon>
        <taxon>Steinernema</taxon>
    </lineage>
</organism>
<feature type="region of interest" description="Disordered" evidence="1">
    <location>
        <begin position="154"/>
        <end position="194"/>
    </location>
</feature>
<keyword evidence="4" id="KW-1185">Reference proteome</keyword>
<evidence type="ECO:0000313" key="3">
    <source>
        <dbReference type="EMBL" id="TKR93369.1"/>
    </source>
</evidence>
<dbReference type="OrthoDB" id="29523at2759"/>
<proteinExistence type="predicted"/>
<gene>
    <name evidence="3" type="ORF">L596_007841</name>
</gene>
<accession>A0A4U5PAL5</accession>
<dbReference type="GO" id="GO:0010521">
    <property type="term" value="F:telomerase inhibitor activity"/>
    <property type="evidence" value="ECO:0007669"/>
    <property type="project" value="TreeGrafter"/>
</dbReference>
<dbReference type="GO" id="GO:0003676">
    <property type="term" value="F:nucleic acid binding"/>
    <property type="evidence" value="ECO:0007669"/>
    <property type="project" value="InterPro"/>
</dbReference>
<feature type="compositionally biased region" description="Basic and acidic residues" evidence="1">
    <location>
        <begin position="292"/>
        <end position="304"/>
    </location>
</feature>
<dbReference type="SMART" id="SM00443">
    <property type="entry name" value="G_patch"/>
    <property type="match status" value="1"/>
</dbReference>
<dbReference type="GO" id="GO:0005730">
    <property type="term" value="C:nucleolus"/>
    <property type="evidence" value="ECO:0007669"/>
    <property type="project" value="TreeGrafter"/>
</dbReference>
<reference evidence="3 4" key="2">
    <citation type="journal article" date="2019" name="G3 (Bethesda)">
        <title>Hybrid Assembly of the Genome of the Entomopathogenic Nematode Steinernema carpocapsae Identifies the X-Chromosome.</title>
        <authorList>
            <person name="Serra L."/>
            <person name="Macchietto M."/>
            <person name="Macias-Munoz A."/>
            <person name="McGill C.J."/>
            <person name="Rodriguez I.M."/>
            <person name="Rodriguez B."/>
            <person name="Murad R."/>
            <person name="Mortazavi A."/>
        </authorList>
    </citation>
    <scope>NUCLEOTIDE SEQUENCE [LARGE SCALE GENOMIC DNA]</scope>
    <source>
        <strain evidence="3 4">ALL</strain>
    </source>
</reference>